<keyword evidence="2" id="KW-1185">Reference proteome</keyword>
<gene>
    <name evidence="1" type="ORF">CEXT_543071</name>
</gene>
<sequence length="278" mass="31529">MTVTASSGTGARFIFDTKHDIVPFLYHVFLVNNQRKGEESFGTPFLVLLLDARLSLNCFSSFIHNESKTSHRDLLLLKHFRQHRRFNACTIDEQCNHGVMKIYHRLKRWWLFHELTQPNSWMPLVVFKKGRRIIWDSLSGALIGRQGLSKEEGWMGLEECVATKWIALSECLVYVGYGFLLDCRRGKKRIIWDSLSGALIGRQRLGRGWMGLAEEWIALSESLIKGEDSFGTPLSRALIGRQGLGNGGMVGGPRMCSYQVDSLSGCLVYVGVWFSIGH</sequence>
<evidence type="ECO:0000313" key="1">
    <source>
        <dbReference type="EMBL" id="GIY02342.1"/>
    </source>
</evidence>
<organism evidence="1 2">
    <name type="scientific">Caerostris extrusa</name>
    <name type="common">Bark spider</name>
    <name type="synonym">Caerostris bankana</name>
    <dbReference type="NCBI Taxonomy" id="172846"/>
    <lineage>
        <taxon>Eukaryota</taxon>
        <taxon>Metazoa</taxon>
        <taxon>Ecdysozoa</taxon>
        <taxon>Arthropoda</taxon>
        <taxon>Chelicerata</taxon>
        <taxon>Arachnida</taxon>
        <taxon>Araneae</taxon>
        <taxon>Araneomorphae</taxon>
        <taxon>Entelegynae</taxon>
        <taxon>Araneoidea</taxon>
        <taxon>Araneidae</taxon>
        <taxon>Caerostris</taxon>
    </lineage>
</organism>
<name>A0AAV4Q2C6_CAEEX</name>
<dbReference type="Proteomes" id="UP001054945">
    <property type="component" value="Unassembled WGS sequence"/>
</dbReference>
<protein>
    <recommendedName>
        <fullName evidence="3">Maturase K</fullName>
    </recommendedName>
</protein>
<reference evidence="1 2" key="1">
    <citation type="submission" date="2021-06" db="EMBL/GenBank/DDBJ databases">
        <title>Caerostris extrusa draft genome.</title>
        <authorList>
            <person name="Kono N."/>
            <person name="Arakawa K."/>
        </authorList>
    </citation>
    <scope>NUCLEOTIDE SEQUENCE [LARGE SCALE GENOMIC DNA]</scope>
</reference>
<dbReference type="AlphaFoldDB" id="A0AAV4Q2C6"/>
<evidence type="ECO:0000313" key="2">
    <source>
        <dbReference type="Proteomes" id="UP001054945"/>
    </source>
</evidence>
<dbReference type="EMBL" id="BPLR01005436">
    <property type="protein sequence ID" value="GIY02342.1"/>
    <property type="molecule type" value="Genomic_DNA"/>
</dbReference>
<evidence type="ECO:0008006" key="3">
    <source>
        <dbReference type="Google" id="ProtNLM"/>
    </source>
</evidence>
<accession>A0AAV4Q2C6</accession>
<comment type="caution">
    <text evidence="1">The sequence shown here is derived from an EMBL/GenBank/DDBJ whole genome shotgun (WGS) entry which is preliminary data.</text>
</comment>
<proteinExistence type="predicted"/>